<dbReference type="PROSITE" id="PS50939">
    <property type="entry name" value="CYTOCHROME_B561"/>
    <property type="match status" value="1"/>
</dbReference>
<feature type="transmembrane region" description="Helical" evidence="11">
    <location>
        <begin position="198"/>
        <end position="217"/>
    </location>
</feature>
<keyword evidence="4" id="KW-0349">Heme</keyword>
<evidence type="ECO:0000259" key="13">
    <source>
        <dbReference type="PROSITE" id="PS50939"/>
    </source>
</evidence>
<evidence type="ECO:0000256" key="12">
    <source>
        <dbReference type="SAM" id="SignalP"/>
    </source>
</evidence>
<comment type="subcellular location">
    <subcellularLocation>
        <location evidence="2">Membrane</location>
        <topology evidence="2">Multi-pass membrane protein</topology>
    </subcellularLocation>
</comment>
<organism evidence="14 15">
    <name type="scientific">Linum trigynum</name>
    <dbReference type="NCBI Taxonomy" id="586398"/>
    <lineage>
        <taxon>Eukaryota</taxon>
        <taxon>Viridiplantae</taxon>
        <taxon>Streptophyta</taxon>
        <taxon>Embryophyta</taxon>
        <taxon>Tracheophyta</taxon>
        <taxon>Spermatophyta</taxon>
        <taxon>Magnoliopsida</taxon>
        <taxon>eudicotyledons</taxon>
        <taxon>Gunneridae</taxon>
        <taxon>Pentapetalae</taxon>
        <taxon>rosids</taxon>
        <taxon>fabids</taxon>
        <taxon>Malpighiales</taxon>
        <taxon>Linaceae</taxon>
        <taxon>Linum</taxon>
    </lineage>
</organism>
<dbReference type="PANTHER" id="PTHR15422">
    <property type="entry name" value="OS05G0565100 PROTEIN"/>
    <property type="match status" value="1"/>
</dbReference>
<evidence type="ECO:0000256" key="8">
    <source>
        <dbReference type="ARBA" id="ARBA00022989"/>
    </source>
</evidence>
<keyword evidence="6" id="KW-0479">Metal-binding</keyword>
<evidence type="ECO:0000256" key="3">
    <source>
        <dbReference type="ARBA" id="ARBA00022448"/>
    </source>
</evidence>
<evidence type="ECO:0000313" key="15">
    <source>
        <dbReference type="Proteomes" id="UP001497516"/>
    </source>
</evidence>
<keyword evidence="3" id="KW-0813">Transport</keyword>
<dbReference type="Proteomes" id="UP001497516">
    <property type="component" value="Chromosome 7"/>
</dbReference>
<evidence type="ECO:0000256" key="5">
    <source>
        <dbReference type="ARBA" id="ARBA00022692"/>
    </source>
</evidence>
<evidence type="ECO:0000256" key="4">
    <source>
        <dbReference type="ARBA" id="ARBA00022617"/>
    </source>
</evidence>
<dbReference type="InterPro" id="IPR045150">
    <property type="entry name" value="CYB561D1/2"/>
</dbReference>
<dbReference type="CDD" id="cd08760">
    <property type="entry name" value="Cyt_b561_FRRS1_like"/>
    <property type="match status" value="1"/>
</dbReference>
<feature type="transmembrane region" description="Helical" evidence="11">
    <location>
        <begin position="163"/>
        <end position="186"/>
    </location>
</feature>
<dbReference type="AlphaFoldDB" id="A0AAV2FYP8"/>
<comment type="cofactor">
    <cofactor evidence="1">
        <name>heme b</name>
        <dbReference type="ChEBI" id="CHEBI:60344"/>
    </cofactor>
</comment>
<feature type="domain" description="Cytochrome b561" evidence="13">
    <location>
        <begin position="26"/>
        <end position="225"/>
    </location>
</feature>
<gene>
    <name evidence="14" type="ORF">LTRI10_LOCUS43120</name>
</gene>
<name>A0AAV2FYP8_9ROSI</name>
<dbReference type="InterPro" id="IPR006593">
    <property type="entry name" value="Cyt_b561/ferric_Rdtase_TM"/>
</dbReference>
<feature type="transmembrane region" description="Helical" evidence="11">
    <location>
        <begin position="133"/>
        <end position="151"/>
    </location>
</feature>
<keyword evidence="5 11" id="KW-0812">Transmembrane</keyword>
<evidence type="ECO:0000256" key="10">
    <source>
        <dbReference type="ARBA" id="ARBA00023136"/>
    </source>
</evidence>
<keyword evidence="12" id="KW-0732">Signal</keyword>
<dbReference type="GO" id="GO:0020037">
    <property type="term" value="F:heme binding"/>
    <property type="evidence" value="ECO:0007669"/>
    <property type="project" value="TreeGrafter"/>
</dbReference>
<feature type="transmembrane region" description="Helical" evidence="11">
    <location>
        <begin position="97"/>
        <end position="121"/>
    </location>
</feature>
<feature type="signal peptide" evidence="12">
    <location>
        <begin position="1"/>
        <end position="25"/>
    </location>
</feature>
<dbReference type="GO" id="GO:0046872">
    <property type="term" value="F:metal ion binding"/>
    <property type="evidence" value="ECO:0007669"/>
    <property type="project" value="UniProtKB-KW"/>
</dbReference>
<keyword evidence="9" id="KW-0408">Iron</keyword>
<evidence type="ECO:0000313" key="14">
    <source>
        <dbReference type="EMBL" id="CAL1403172.1"/>
    </source>
</evidence>
<dbReference type="Pfam" id="PF03188">
    <property type="entry name" value="Cytochrom_B561"/>
    <property type="match status" value="1"/>
</dbReference>
<evidence type="ECO:0000256" key="9">
    <source>
        <dbReference type="ARBA" id="ARBA00023004"/>
    </source>
</evidence>
<protein>
    <recommendedName>
        <fullName evidence="13">Cytochrome b561 domain-containing protein</fullName>
    </recommendedName>
</protein>
<sequence>MPLAFAYQVCLLPLLLLLPFVGGSSHDEVDHLHQIGQSSHKISRDSIHKLLVKDDKKTSDIALHGILLWVSMGVLSPLGILTIRLSLREQGSKRRVFFYLHIVFQALSVLLATSGAILSIISFENKFDNNHQRIGLALYGVVWLQAVLGFLRPRRGNKRRSTWYFAHWVLGTVISLVGIINVYTGLEAYKKKTSKGTRLWSIIFTAQVSFMAFFYLFQDKWDYMQNQGVMSGHNDHQDQEGAGGASSNAQIVSQKALVPLQQPSRPKRNALQNLFE</sequence>
<dbReference type="EMBL" id="OZ034820">
    <property type="protein sequence ID" value="CAL1403172.1"/>
    <property type="molecule type" value="Genomic_DNA"/>
</dbReference>
<keyword evidence="7" id="KW-0249">Electron transport</keyword>
<dbReference type="Gene3D" id="1.20.120.1770">
    <property type="match status" value="1"/>
</dbReference>
<evidence type="ECO:0000256" key="1">
    <source>
        <dbReference type="ARBA" id="ARBA00001970"/>
    </source>
</evidence>
<accession>A0AAV2FYP8</accession>
<evidence type="ECO:0000256" key="11">
    <source>
        <dbReference type="SAM" id="Phobius"/>
    </source>
</evidence>
<dbReference type="GO" id="GO:0140575">
    <property type="term" value="F:transmembrane monodehydroascorbate reductase activity"/>
    <property type="evidence" value="ECO:0007669"/>
    <property type="project" value="InterPro"/>
</dbReference>
<keyword evidence="10 11" id="KW-0472">Membrane</keyword>
<proteinExistence type="predicted"/>
<evidence type="ECO:0000256" key="6">
    <source>
        <dbReference type="ARBA" id="ARBA00022723"/>
    </source>
</evidence>
<dbReference type="PANTHER" id="PTHR15422:SF42">
    <property type="entry name" value="CYTOCHROME B561 DOMAIN-CONTAINING PROTEIN"/>
    <property type="match status" value="1"/>
</dbReference>
<dbReference type="GO" id="GO:0016020">
    <property type="term" value="C:membrane"/>
    <property type="evidence" value="ECO:0007669"/>
    <property type="project" value="UniProtKB-SubCell"/>
</dbReference>
<keyword evidence="15" id="KW-1185">Reference proteome</keyword>
<reference evidence="14 15" key="1">
    <citation type="submission" date="2024-04" db="EMBL/GenBank/DDBJ databases">
        <authorList>
            <person name="Fracassetti M."/>
        </authorList>
    </citation>
    <scope>NUCLEOTIDE SEQUENCE [LARGE SCALE GENOMIC DNA]</scope>
</reference>
<keyword evidence="8 11" id="KW-1133">Transmembrane helix</keyword>
<feature type="chain" id="PRO_5043853101" description="Cytochrome b561 domain-containing protein" evidence="12">
    <location>
        <begin position="26"/>
        <end position="276"/>
    </location>
</feature>
<evidence type="ECO:0000256" key="2">
    <source>
        <dbReference type="ARBA" id="ARBA00004141"/>
    </source>
</evidence>
<dbReference type="SMART" id="SM00665">
    <property type="entry name" value="B561"/>
    <property type="match status" value="1"/>
</dbReference>
<feature type="transmembrane region" description="Helical" evidence="11">
    <location>
        <begin position="61"/>
        <end position="85"/>
    </location>
</feature>
<evidence type="ECO:0000256" key="7">
    <source>
        <dbReference type="ARBA" id="ARBA00022982"/>
    </source>
</evidence>